<name>A0A0E9W5T9_ANGAN</name>
<accession>A0A0E9W5T9</accession>
<dbReference type="AlphaFoldDB" id="A0A0E9W5T9"/>
<dbReference type="EMBL" id="GBXM01023754">
    <property type="protein sequence ID" value="JAH84823.1"/>
    <property type="molecule type" value="Transcribed_RNA"/>
</dbReference>
<evidence type="ECO:0000313" key="1">
    <source>
        <dbReference type="EMBL" id="JAH84823.1"/>
    </source>
</evidence>
<protein>
    <submittedName>
        <fullName evidence="1">Uncharacterized protein</fullName>
    </submittedName>
</protein>
<sequence>MACDNCRLFFLFFFYRSVVLSERTRASV</sequence>
<organism evidence="1">
    <name type="scientific">Anguilla anguilla</name>
    <name type="common">European freshwater eel</name>
    <name type="synonym">Muraena anguilla</name>
    <dbReference type="NCBI Taxonomy" id="7936"/>
    <lineage>
        <taxon>Eukaryota</taxon>
        <taxon>Metazoa</taxon>
        <taxon>Chordata</taxon>
        <taxon>Craniata</taxon>
        <taxon>Vertebrata</taxon>
        <taxon>Euteleostomi</taxon>
        <taxon>Actinopterygii</taxon>
        <taxon>Neopterygii</taxon>
        <taxon>Teleostei</taxon>
        <taxon>Anguilliformes</taxon>
        <taxon>Anguillidae</taxon>
        <taxon>Anguilla</taxon>
    </lineage>
</organism>
<proteinExistence type="predicted"/>
<reference evidence="1" key="1">
    <citation type="submission" date="2014-11" db="EMBL/GenBank/DDBJ databases">
        <authorList>
            <person name="Amaro Gonzalez C."/>
        </authorList>
    </citation>
    <scope>NUCLEOTIDE SEQUENCE</scope>
</reference>
<reference evidence="1" key="2">
    <citation type="journal article" date="2015" name="Fish Shellfish Immunol.">
        <title>Early steps in the European eel (Anguilla anguilla)-Vibrio vulnificus interaction in the gills: Role of the RtxA13 toxin.</title>
        <authorList>
            <person name="Callol A."/>
            <person name="Pajuelo D."/>
            <person name="Ebbesson L."/>
            <person name="Teles M."/>
            <person name="MacKenzie S."/>
            <person name="Amaro C."/>
        </authorList>
    </citation>
    <scope>NUCLEOTIDE SEQUENCE</scope>
</reference>